<gene>
    <name evidence="3" type="ORF">SAMN05444394_0338</name>
</gene>
<proteinExistence type="predicted"/>
<feature type="transmembrane region" description="Helical" evidence="1">
    <location>
        <begin position="149"/>
        <end position="168"/>
    </location>
</feature>
<dbReference type="PANTHER" id="PTHR36834:SF2">
    <property type="entry name" value="MEMBRANE PROTEIN"/>
    <property type="match status" value="1"/>
</dbReference>
<reference evidence="4" key="1">
    <citation type="submission" date="2016-11" db="EMBL/GenBank/DDBJ databases">
        <authorList>
            <person name="Varghese N."/>
            <person name="Submissions S."/>
        </authorList>
    </citation>
    <scope>NUCLEOTIDE SEQUENCE [LARGE SCALE GENOMIC DNA]</scope>
    <source>
        <strain evidence="4">DSM 15292</strain>
    </source>
</reference>
<feature type="transmembrane region" description="Helical" evidence="1">
    <location>
        <begin position="119"/>
        <end position="137"/>
    </location>
</feature>
<dbReference type="RefSeq" id="WP_074223111.1">
    <property type="nucleotide sequence ID" value="NZ_FSRC01000001.1"/>
</dbReference>
<protein>
    <submittedName>
        <fullName evidence="3">Glycopeptide antibiotics resistance protein</fullName>
    </submittedName>
</protein>
<evidence type="ECO:0000259" key="2">
    <source>
        <dbReference type="Pfam" id="PF04892"/>
    </source>
</evidence>
<dbReference type="AlphaFoldDB" id="A0A1N6D6R6"/>
<keyword evidence="1" id="KW-0812">Transmembrane</keyword>
<feature type="transmembrane region" description="Helical" evidence="1">
    <location>
        <begin position="95"/>
        <end position="113"/>
    </location>
</feature>
<dbReference type="EMBL" id="FSRC01000001">
    <property type="protein sequence ID" value="SIN66407.1"/>
    <property type="molecule type" value="Genomic_DNA"/>
</dbReference>
<evidence type="ECO:0000256" key="1">
    <source>
        <dbReference type="SAM" id="Phobius"/>
    </source>
</evidence>
<dbReference type="OrthoDB" id="4822551at2"/>
<sequence length="178" mass="20594">MNSHSIPNDPKIRKANQWTKALLAIYLLVLVWIILLKLGVQFSYMEKRSVNLIPFITLYLSKMEVLLNVVIFIPLGTYTATLMKSWSFSKQLFSFFLLSLLFESLQIILKIGTFDVTDLITNTMGGWIGYLLYQIFHQVLKDTVKTQQIVNRIASIGTFLMITLLILLKLNMLPIRYQ</sequence>
<keyword evidence="4" id="KW-1185">Reference proteome</keyword>
<dbReference type="Proteomes" id="UP000185221">
    <property type="component" value="Unassembled WGS sequence"/>
</dbReference>
<organism evidence="3 4">
    <name type="scientific">Algoriphagus halophilus</name>
    <dbReference type="NCBI Taxonomy" id="226505"/>
    <lineage>
        <taxon>Bacteria</taxon>
        <taxon>Pseudomonadati</taxon>
        <taxon>Bacteroidota</taxon>
        <taxon>Cytophagia</taxon>
        <taxon>Cytophagales</taxon>
        <taxon>Cyclobacteriaceae</taxon>
        <taxon>Algoriphagus</taxon>
    </lineage>
</organism>
<dbReference type="STRING" id="226505.SAMN05444394_0338"/>
<evidence type="ECO:0000313" key="4">
    <source>
        <dbReference type="Proteomes" id="UP000185221"/>
    </source>
</evidence>
<dbReference type="PANTHER" id="PTHR36834">
    <property type="entry name" value="MEMBRANE PROTEIN-RELATED"/>
    <property type="match status" value="1"/>
</dbReference>
<dbReference type="InterPro" id="IPR053150">
    <property type="entry name" value="Teicoplanin_resist-assoc"/>
</dbReference>
<accession>A0A1N6D6R6</accession>
<keyword evidence="1" id="KW-1133">Transmembrane helix</keyword>
<feature type="transmembrane region" description="Helical" evidence="1">
    <location>
        <begin position="21"/>
        <end position="45"/>
    </location>
</feature>
<dbReference type="Pfam" id="PF04892">
    <property type="entry name" value="VanZ"/>
    <property type="match status" value="1"/>
</dbReference>
<keyword evidence="1" id="KW-0472">Membrane</keyword>
<name>A0A1N6D6R6_9BACT</name>
<feature type="domain" description="VanZ-like" evidence="2">
    <location>
        <begin position="24"/>
        <end position="136"/>
    </location>
</feature>
<evidence type="ECO:0000313" key="3">
    <source>
        <dbReference type="EMBL" id="SIN66407.1"/>
    </source>
</evidence>
<dbReference type="InterPro" id="IPR006976">
    <property type="entry name" value="VanZ-like"/>
</dbReference>